<reference evidence="4 5" key="1">
    <citation type="submission" date="2016-03" db="EMBL/GenBank/DDBJ databases">
        <authorList>
            <person name="Ploux O."/>
        </authorList>
    </citation>
    <scope>NUCLEOTIDE SEQUENCE [LARGE SCALE GENOMIC DNA]</scope>
    <source>
        <strain evidence="4 5">R0</strain>
    </source>
</reference>
<evidence type="ECO:0000313" key="5">
    <source>
        <dbReference type="Proteomes" id="UP000075320"/>
    </source>
</evidence>
<accession>A0A150WLH9</accession>
<keyword evidence="1" id="KW-0175">Coiled coil</keyword>
<dbReference type="EMBL" id="LUKE01000002">
    <property type="protein sequence ID" value="KYG64794.1"/>
    <property type="molecule type" value="Genomic_DNA"/>
</dbReference>
<evidence type="ECO:0000313" key="4">
    <source>
        <dbReference type="EMBL" id="KYG64794.1"/>
    </source>
</evidence>
<evidence type="ECO:0000259" key="3">
    <source>
        <dbReference type="PROSITE" id="PS51688"/>
    </source>
</evidence>
<dbReference type="Gene3D" id="1.10.10.10">
    <property type="entry name" value="Winged helix-like DNA-binding domain superfamily/Winged helix DNA-binding domain"/>
    <property type="match status" value="1"/>
</dbReference>
<keyword evidence="5" id="KW-1185">Reference proteome</keyword>
<dbReference type="AlphaFoldDB" id="A0A150WLH9"/>
<dbReference type="Proteomes" id="UP000075320">
    <property type="component" value="Unassembled WGS sequence"/>
</dbReference>
<proteinExistence type="predicted"/>
<keyword evidence="2" id="KW-0732">Signal</keyword>
<sequence length="1190" mass="123087">MGRLLITLIFVLNVSHAFATPGTLTYQGRIVRSDGIPLEHSSVSFEFRITNPSGSCVIYREQKNGLDMTNSKGVFDTPIGDGTVLYPTDPSFNLQKSFENSGTLNCEGGTTYSPVNTDGRLLRVKFHDGSGWKSISPDNIIRTVPYAAYSAKAVSATLLGTKAETDFVLKTGIPTCGTGYVLTSTSAGVLTCTLDTGGSLSTVNSITGVPPLSAVDLGAGAYSISASIGTSAGTLAAGNDTRIVNALQSGATAGGDLSGTYPNPSVAKIQNVGIDFSTAPTTGQFLKFDGTNWVASSTLPNSISNNLWSGNGTNIYRATGLVGIGTNSPTETLDVHQNIGNTPLSATFANDATGATAHSVLFLKTASSGGDTFIRYQPDDASHIWTTGVDVSDGGKFKIAADSSNIGPGFGDILTVTTAGSVGIGTTTPSAKLHVAGSVIVGNGGETCSASLAGALRYSSSSIQFCNASTWVTLGTGSSSGTVTSVTAGTGLNGGNITTSGTISIADGGVGTTQLADGAVTSAKLETVSGLSAGSYGSATAVPAITVDAKGRVTAISTNAITGLPTASGVSGKFLKSNGTIWSGQDILFSDIKNSVGGSAFNVATCAANQTVAWSSLTDSFTCQNIGLLNASTITAGTLDIARLPSSVTDGIWSGSSGNVYRTSGNVGIGISAPTRRLHIIGDGTDYGDDLFFEGTNSETAVPQINLVRARGTTTTRNAVQAGDDLGVVAFRGYDGTTHAYGSRISGSAETTFSTAVNGSLRFLTTAAGTEAERMRLSSTGNLGIGTTTPQVKLEVSDDVSGGTGGKFLLRNPSEAVNSSSTLYFGTGIGGPTVNNLQAFIRGTVVQADPNPLKGELQFWINGGDSTAQAMTIKDNGNVGIGTTTAPSPLTVATGSAQFTSGISIMPSTHSTSRRSSILLDDWNIGQDLQGNGTKDLYFWQGSTGVTRFMINPSGNVGIGTASPLSKLHVTGGSITLDTGQGIQIGNWSAFAASSNTAFVRGDNIAFQSSAANSTYMYMNSAGNIGVGTISPGYKLDVIGNMRAYGITDSSDVRLKRDIQPLTNDLDKILNLQGVSYFWKDNETHGSRKQIGVIAQDIEKEYPELVETDKEGMKSVNYSHFIAPLIESIKTLYKQVVGIKDHQVTLERQIASKADQSEIDALKAKNLELEKQNAELKIRLDKIEEMLKSK</sequence>
<comment type="caution">
    <text evidence="4">The sequence shown here is derived from an EMBL/GenBank/DDBJ whole genome shotgun (WGS) entry which is preliminary data.</text>
</comment>
<protein>
    <recommendedName>
        <fullName evidence="3">Peptidase S74 domain-containing protein</fullName>
    </recommendedName>
</protein>
<feature type="signal peptide" evidence="2">
    <location>
        <begin position="1"/>
        <end position="19"/>
    </location>
</feature>
<dbReference type="Pfam" id="PF13884">
    <property type="entry name" value="Peptidase_S74"/>
    <property type="match status" value="1"/>
</dbReference>
<feature type="chain" id="PRO_5007573185" description="Peptidase S74 domain-containing protein" evidence="2">
    <location>
        <begin position="20"/>
        <end position="1190"/>
    </location>
</feature>
<dbReference type="PROSITE" id="PS51688">
    <property type="entry name" value="ICA"/>
    <property type="match status" value="1"/>
</dbReference>
<name>A0A150WLH9_BDEBC</name>
<feature type="coiled-coil region" evidence="1">
    <location>
        <begin position="1152"/>
        <end position="1186"/>
    </location>
</feature>
<dbReference type="InterPro" id="IPR030392">
    <property type="entry name" value="S74_ICA"/>
</dbReference>
<organism evidence="4 5">
    <name type="scientific">Bdellovibrio bacteriovorus</name>
    <dbReference type="NCBI Taxonomy" id="959"/>
    <lineage>
        <taxon>Bacteria</taxon>
        <taxon>Pseudomonadati</taxon>
        <taxon>Bdellovibrionota</taxon>
        <taxon>Bdellovibrionia</taxon>
        <taxon>Bdellovibrionales</taxon>
        <taxon>Pseudobdellovibrionaceae</taxon>
        <taxon>Bdellovibrio</taxon>
    </lineage>
</organism>
<feature type="domain" description="Peptidase S74" evidence="3">
    <location>
        <begin position="1051"/>
        <end position="1143"/>
    </location>
</feature>
<gene>
    <name evidence="4" type="ORF">AZI86_11355</name>
</gene>
<dbReference type="InterPro" id="IPR036388">
    <property type="entry name" value="WH-like_DNA-bd_sf"/>
</dbReference>
<evidence type="ECO:0000256" key="2">
    <source>
        <dbReference type="SAM" id="SignalP"/>
    </source>
</evidence>
<dbReference type="OrthoDB" id="4463518at2"/>
<evidence type="ECO:0000256" key="1">
    <source>
        <dbReference type="SAM" id="Coils"/>
    </source>
</evidence>